<keyword evidence="2" id="KW-1185">Reference proteome</keyword>
<evidence type="ECO:0000313" key="2">
    <source>
        <dbReference type="Proteomes" id="UP000193577"/>
    </source>
</evidence>
<dbReference type="RefSeq" id="WP_085305772.1">
    <property type="nucleotide sequence ID" value="NZ_AP022594.1"/>
</dbReference>
<dbReference type="EMBL" id="NCXO01000075">
    <property type="protein sequence ID" value="OSC24876.1"/>
    <property type="molecule type" value="Genomic_DNA"/>
</dbReference>
<dbReference type="Proteomes" id="UP000193577">
    <property type="component" value="Unassembled WGS sequence"/>
</dbReference>
<proteinExistence type="predicted"/>
<protein>
    <submittedName>
        <fullName evidence="1">Uncharacterized protein</fullName>
    </submittedName>
</protein>
<comment type="caution">
    <text evidence="1">The sequence shown here is derived from an EMBL/GenBank/DDBJ whole genome shotgun (WGS) entry which is preliminary data.</text>
</comment>
<reference evidence="1 2" key="1">
    <citation type="submission" date="2017-04" db="EMBL/GenBank/DDBJ databases">
        <title>The new phylogeny of genus Mycobacterium.</title>
        <authorList>
            <person name="Tortoli E."/>
            <person name="Trovato A."/>
            <person name="Cirillo D.M."/>
        </authorList>
    </citation>
    <scope>NUCLEOTIDE SEQUENCE [LARGE SCALE GENOMIC DNA]</scope>
    <source>
        <strain evidence="1 2">KCTC 19819</strain>
    </source>
</reference>
<organism evidence="1 2">
    <name type="scientific">Mycolicibacillus koreensis</name>
    <dbReference type="NCBI Taxonomy" id="1069220"/>
    <lineage>
        <taxon>Bacteria</taxon>
        <taxon>Bacillati</taxon>
        <taxon>Actinomycetota</taxon>
        <taxon>Actinomycetes</taxon>
        <taxon>Mycobacteriales</taxon>
        <taxon>Mycobacteriaceae</taxon>
        <taxon>Mycolicibacillus</taxon>
    </lineage>
</organism>
<name>A0A7I7S9G4_9MYCO</name>
<dbReference type="AlphaFoldDB" id="A0A7I7S9G4"/>
<evidence type="ECO:0000313" key="1">
    <source>
        <dbReference type="EMBL" id="OSC24876.1"/>
    </source>
</evidence>
<sequence>MAASNSERDFKVKDPVYFNYRSAHDLEGRIVGVAKKGKTSATTTYEVMPFKKHIHPGEKVPIHRTGAHLRYRDS</sequence>
<accession>A0A7I7S9G4</accession>
<dbReference type="OrthoDB" id="4762412at2"/>
<gene>
    <name evidence="1" type="ORF">B8W67_19350</name>
</gene>